<evidence type="ECO:0000313" key="8">
    <source>
        <dbReference type="RefSeq" id="XP_022833699.1"/>
    </source>
</evidence>
<keyword evidence="4 5" id="KW-0472">Membrane</keyword>
<feature type="transmembrane region" description="Helical" evidence="5">
    <location>
        <begin position="400"/>
        <end position="422"/>
    </location>
</feature>
<dbReference type="KEGG" id="sliu:111361540"/>
<feature type="transmembrane region" description="Helical" evidence="5">
    <location>
        <begin position="459"/>
        <end position="483"/>
    </location>
</feature>
<evidence type="ECO:0000256" key="6">
    <source>
        <dbReference type="SAM" id="SignalP"/>
    </source>
</evidence>
<accession>A0A9J7EM02</accession>
<dbReference type="OrthoDB" id="5296287at2759"/>
<feature type="transmembrane region" description="Helical" evidence="5">
    <location>
        <begin position="369"/>
        <end position="388"/>
    </location>
</feature>
<dbReference type="InterPro" id="IPR005828">
    <property type="entry name" value="MFS_sugar_transport-like"/>
</dbReference>
<dbReference type="RefSeq" id="XP_022833699.1">
    <property type="nucleotide sequence ID" value="XM_022977931.1"/>
</dbReference>
<evidence type="ECO:0000256" key="5">
    <source>
        <dbReference type="SAM" id="Phobius"/>
    </source>
</evidence>
<reference evidence="8" key="1">
    <citation type="submission" date="2025-08" db="UniProtKB">
        <authorList>
            <consortium name="RefSeq"/>
        </authorList>
    </citation>
    <scope>IDENTIFICATION</scope>
    <source>
        <strain evidence="8">Ishihara</strain>
        <tissue evidence="8">Whole body</tissue>
    </source>
</reference>
<feature type="transmembrane region" description="Helical" evidence="5">
    <location>
        <begin position="429"/>
        <end position="447"/>
    </location>
</feature>
<evidence type="ECO:0000256" key="1">
    <source>
        <dbReference type="ARBA" id="ARBA00004370"/>
    </source>
</evidence>
<dbReference type="Pfam" id="PF00083">
    <property type="entry name" value="Sugar_tr"/>
    <property type="match status" value="1"/>
</dbReference>
<keyword evidence="2 5" id="KW-0812">Transmembrane</keyword>
<feature type="transmembrane region" description="Helical" evidence="5">
    <location>
        <begin position="344"/>
        <end position="362"/>
    </location>
</feature>
<sequence length="505" mass="56760">MKMLFEYLFIYFVHCKCIVQKITNPNKATTHVDSTCKSIDRDSSESVKMVYTITQQNILQKQKETKRCLWKELLIAVLVNLPFFTHGIETTRLTSSIHSGHFVNSNGTTWTTTSVIAGAGIAAPIFCYIADTYGRMSGVFLVSMIQGISLIPHFLLNKRNIFYVEIILHILAGISSGGLFTVLPIYLREVTTIRGFAVPLLVVMTTGGYLMKMVAVEVRLYVMLAMVMVQFLSILMMVESPGYLVMMKKYENARKNLSKLVCVGEDDPYVSKEISQLKDESDKAKAKGRLTVCTVWRNKIWLDGTKVGIVLYTITAIGGSILFLDQQKTLMQLRVSSDPENMLVLSTLFLGSVFCLICTTFVDRKYLLTAAYVTMTMSTGVLAVYTQADLTVTSLRWVPVSALGVLVFAYGVAWGLPIVIMVEIFNLEIRATLIGAIYLYSQVVKLIHVHTFQYVEDYVGVYTTFYIFACINLFGVVYTLFAVPKIKNKSVRQIEKQLKRQPLPA</sequence>
<evidence type="ECO:0000256" key="4">
    <source>
        <dbReference type="ARBA" id="ARBA00023136"/>
    </source>
</evidence>
<feature type="transmembrane region" description="Helical" evidence="5">
    <location>
        <begin position="307"/>
        <end position="324"/>
    </location>
</feature>
<dbReference type="GO" id="GO:0016020">
    <property type="term" value="C:membrane"/>
    <property type="evidence" value="ECO:0007669"/>
    <property type="project" value="UniProtKB-SubCell"/>
</dbReference>
<dbReference type="AlphaFoldDB" id="A0A9J7EM02"/>
<dbReference type="InterPro" id="IPR050549">
    <property type="entry name" value="MFS_Trehalose_Transporter"/>
</dbReference>
<feature type="transmembrane region" description="Helical" evidence="5">
    <location>
        <begin position="136"/>
        <end position="155"/>
    </location>
</feature>
<feature type="transmembrane region" description="Helical" evidence="5">
    <location>
        <begin position="161"/>
        <end position="183"/>
    </location>
</feature>
<keyword evidence="7" id="KW-1185">Reference proteome</keyword>
<feature type="transmembrane region" description="Helical" evidence="5">
    <location>
        <begin position="108"/>
        <end position="129"/>
    </location>
</feature>
<dbReference type="Gene3D" id="1.20.1250.20">
    <property type="entry name" value="MFS general substrate transporter like domains"/>
    <property type="match status" value="1"/>
</dbReference>
<dbReference type="InterPro" id="IPR036259">
    <property type="entry name" value="MFS_trans_sf"/>
</dbReference>
<dbReference type="PANTHER" id="PTHR48021:SF33">
    <property type="entry name" value="AT22075P-RELATED"/>
    <property type="match status" value="1"/>
</dbReference>
<evidence type="ECO:0000313" key="7">
    <source>
        <dbReference type="Proteomes" id="UP000301870"/>
    </source>
</evidence>
<gene>
    <name evidence="8" type="primary">LOC111361540</name>
</gene>
<feature type="signal peptide" evidence="6">
    <location>
        <begin position="1"/>
        <end position="15"/>
    </location>
</feature>
<dbReference type="Proteomes" id="UP000301870">
    <property type="component" value="Unplaced"/>
</dbReference>
<keyword evidence="3 5" id="KW-1133">Transmembrane helix</keyword>
<proteinExistence type="predicted"/>
<feature type="transmembrane region" description="Helical" evidence="5">
    <location>
        <begin position="195"/>
        <end position="215"/>
    </location>
</feature>
<feature type="chain" id="PRO_5039905528" evidence="6">
    <location>
        <begin position="16"/>
        <end position="505"/>
    </location>
</feature>
<organism evidence="7 8">
    <name type="scientific">Spodoptera litura</name>
    <name type="common">Asian cotton leafworm</name>
    <dbReference type="NCBI Taxonomy" id="69820"/>
    <lineage>
        <taxon>Eukaryota</taxon>
        <taxon>Metazoa</taxon>
        <taxon>Ecdysozoa</taxon>
        <taxon>Arthropoda</taxon>
        <taxon>Hexapoda</taxon>
        <taxon>Insecta</taxon>
        <taxon>Pterygota</taxon>
        <taxon>Neoptera</taxon>
        <taxon>Endopterygota</taxon>
        <taxon>Lepidoptera</taxon>
        <taxon>Glossata</taxon>
        <taxon>Ditrysia</taxon>
        <taxon>Noctuoidea</taxon>
        <taxon>Noctuidae</taxon>
        <taxon>Amphipyrinae</taxon>
        <taxon>Spodoptera</taxon>
    </lineage>
</organism>
<comment type="subcellular location">
    <subcellularLocation>
        <location evidence="1">Membrane</location>
    </subcellularLocation>
</comment>
<dbReference type="SUPFAM" id="SSF103473">
    <property type="entry name" value="MFS general substrate transporter"/>
    <property type="match status" value="1"/>
</dbReference>
<dbReference type="PANTHER" id="PTHR48021">
    <property type="match status" value="1"/>
</dbReference>
<feature type="transmembrane region" description="Helical" evidence="5">
    <location>
        <begin position="221"/>
        <end position="245"/>
    </location>
</feature>
<keyword evidence="6" id="KW-0732">Signal</keyword>
<name>A0A9J7EM02_SPOLT</name>
<feature type="transmembrane region" description="Helical" evidence="5">
    <location>
        <begin position="69"/>
        <end position="88"/>
    </location>
</feature>
<evidence type="ECO:0000256" key="3">
    <source>
        <dbReference type="ARBA" id="ARBA00022989"/>
    </source>
</evidence>
<dbReference type="GO" id="GO:0022857">
    <property type="term" value="F:transmembrane transporter activity"/>
    <property type="evidence" value="ECO:0007669"/>
    <property type="project" value="InterPro"/>
</dbReference>
<protein>
    <submittedName>
        <fullName evidence="8">Solute carrier family 2, facilitated glucose transporter member 2-like isoform X1</fullName>
    </submittedName>
</protein>
<evidence type="ECO:0000256" key="2">
    <source>
        <dbReference type="ARBA" id="ARBA00022692"/>
    </source>
</evidence>
<dbReference type="GeneID" id="111361540"/>